<accession>A0A2M7QGV9</accession>
<dbReference type="InterPro" id="IPR001296">
    <property type="entry name" value="Glyco_trans_1"/>
</dbReference>
<dbReference type="Pfam" id="PF00534">
    <property type="entry name" value="Glycos_transf_1"/>
    <property type="match status" value="1"/>
</dbReference>
<dbReference type="InterPro" id="IPR028098">
    <property type="entry name" value="Glyco_trans_4-like_N"/>
</dbReference>
<protein>
    <submittedName>
        <fullName evidence="4">Glycosyltransferase family 1 protein</fullName>
    </submittedName>
</protein>
<dbReference type="CDD" id="cd03809">
    <property type="entry name" value="GT4_MtfB-like"/>
    <property type="match status" value="1"/>
</dbReference>
<sequence length="369" mass="43331">MIIGVDGNEANVREKVGVSMYTLKLLEYFQRVSNESNQFIVFLRENPRDELPFQTAYFKYRVIKGSFLWSQISLPLHLFFSRFFKNRINIFFSPAHYAPRFSFCPTVVTILDLSYFYYPQEFLKKDLYKLTRWTQYSVFKAKKIITVSKTTKKDLIKYYPAVESKITVIYNGMDREINENSTPSTNFKSLKSQKYILYVGTLQPRKNIVTLIRAFRLFHTNHPEYKLVIAGKRGWLFDLIFKEAQDLYVNENIIFPGYVSDEELIVLYKNAFCFVLPSFYEGFGIPILESMSYRCPVIASFNSSLPEVGGDACLYIDPYKPEDIVDKLELLLKDKTLRKELIKKGKERMFFFSWTKCGKETLELLQSSV</sequence>
<dbReference type="SUPFAM" id="SSF53756">
    <property type="entry name" value="UDP-Glycosyltransferase/glycogen phosphorylase"/>
    <property type="match status" value="1"/>
</dbReference>
<dbReference type="AlphaFoldDB" id="A0A2M7QGV9"/>
<gene>
    <name evidence="4" type="ORF">COY87_05580</name>
</gene>
<organism evidence="4 5">
    <name type="scientific">Candidatus Roizmanbacteria bacterium CG_4_10_14_0_8_um_filter_33_9</name>
    <dbReference type="NCBI Taxonomy" id="1974826"/>
    <lineage>
        <taxon>Bacteria</taxon>
        <taxon>Candidatus Roizmaniibacteriota</taxon>
    </lineage>
</organism>
<dbReference type="GO" id="GO:0009103">
    <property type="term" value="P:lipopolysaccharide biosynthetic process"/>
    <property type="evidence" value="ECO:0007669"/>
    <property type="project" value="TreeGrafter"/>
</dbReference>
<dbReference type="FunFam" id="3.40.50.2000:FF:000119">
    <property type="entry name" value="Glycosyl transferase group 1"/>
    <property type="match status" value="1"/>
</dbReference>
<evidence type="ECO:0000259" key="3">
    <source>
        <dbReference type="Pfam" id="PF13439"/>
    </source>
</evidence>
<proteinExistence type="predicted"/>
<evidence type="ECO:0000256" key="1">
    <source>
        <dbReference type="ARBA" id="ARBA00022679"/>
    </source>
</evidence>
<reference evidence="5" key="1">
    <citation type="submission" date="2017-09" db="EMBL/GenBank/DDBJ databases">
        <title>Depth-based differentiation of microbial function through sediment-hosted aquifers and enrichment of novel symbionts in the deep terrestrial subsurface.</title>
        <authorList>
            <person name="Probst A.J."/>
            <person name="Ladd B."/>
            <person name="Jarett J.K."/>
            <person name="Geller-Mcgrath D.E."/>
            <person name="Sieber C.M.K."/>
            <person name="Emerson J.B."/>
            <person name="Anantharaman K."/>
            <person name="Thomas B.C."/>
            <person name="Malmstrom R."/>
            <person name="Stieglmeier M."/>
            <person name="Klingl A."/>
            <person name="Woyke T."/>
            <person name="Ryan C.M."/>
            <person name="Banfield J.F."/>
        </authorList>
    </citation>
    <scope>NUCLEOTIDE SEQUENCE [LARGE SCALE GENOMIC DNA]</scope>
</reference>
<evidence type="ECO:0000313" key="5">
    <source>
        <dbReference type="Proteomes" id="UP000229401"/>
    </source>
</evidence>
<dbReference type="PANTHER" id="PTHR46401">
    <property type="entry name" value="GLYCOSYLTRANSFERASE WBBK-RELATED"/>
    <property type="match status" value="1"/>
</dbReference>
<evidence type="ECO:0000259" key="2">
    <source>
        <dbReference type="Pfam" id="PF00534"/>
    </source>
</evidence>
<dbReference type="GO" id="GO:0016757">
    <property type="term" value="F:glycosyltransferase activity"/>
    <property type="evidence" value="ECO:0007669"/>
    <property type="project" value="InterPro"/>
</dbReference>
<evidence type="ECO:0000313" key="4">
    <source>
        <dbReference type="EMBL" id="PIY71549.1"/>
    </source>
</evidence>
<dbReference type="Proteomes" id="UP000229401">
    <property type="component" value="Unassembled WGS sequence"/>
</dbReference>
<dbReference type="EMBL" id="PFLI01000188">
    <property type="protein sequence ID" value="PIY71549.1"/>
    <property type="molecule type" value="Genomic_DNA"/>
</dbReference>
<dbReference type="PANTHER" id="PTHR46401:SF2">
    <property type="entry name" value="GLYCOSYLTRANSFERASE WBBK-RELATED"/>
    <property type="match status" value="1"/>
</dbReference>
<feature type="domain" description="Glycosyl transferase family 1" evidence="2">
    <location>
        <begin position="191"/>
        <end position="348"/>
    </location>
</feature>
<feature type="domain" description="Glycosyltransferase subfamily 4-like N-terminal" evidence="3">
    <location>
        <begin position="17"/>
        <end position="176"/>
    </location>
</feature>
<comment type="caution">
    <text evidence="4">The sequence shown here is derived from an EMBL/GenBank/DDBJ whole genome shotgun (WGS) entry which is preliminary data.</text>
</comment>
<keyword evidence="1 4" id="KW-0808">Transferase</keyword>
<dbReference type="Pfam" id="PF13439">
    <property type="entry name" value="Glyco_transf_4"/>
    <property type="match status" value="1"/>
</dbReference>
<dbReference type="Gene3D" id="3.40.50.2000">
    <property type="entry name" value="Glycogen Phosphorylase B"/>
    <property type="match status" value="2"/>
</dbReference>
<name>A0A2M7QGV9_9BACT</name>